<sequence length="83" mass="8972">MAVKSGSTGSVPFTLHFPCRFGLCPLPKPNPSATSPSVIVPLGFHKDQGCSLLPTRQPMLALETFSSANRNRSKNKCSKRETL</sequence>
<reference evidence="2" key="2">
    <citation type="submission" date="2020-05" db="UniProtKB">
        <authorList>
            <consortium name="EnsemblMetazoa"/>
        </authorList>
    </citation>
    <scope>IDENTIFICATION</scope>
</reference>
<dbReference type="AlphaFoldDB" id="A0A084V9T4"/>
<dbReference type="EMBL" id="KE523861">
    <property type="protein sequence ID" value="KFB34728.1"/>
    <property type="molecule type" value="Genomic_DNA"/>
</dbReference>
<organism evidence="1">
    <name type="scientific">Anopheles sinensis</name>
    <name type="common">Mosquito</name>
    <dbReference type="NCBI Taxonomy" id="74873"/>
    <lineage>
        <taxon>Eukaryota</taxon>
        <taxon>Metazoa</taxon>
        <taxon>Ecdysozoa</taxon>
        <taxon>Arthropoda</taxon>
        <taxon>Hexapoda</taxon>
        <taxon>Insecta</taxon>
        <taxon>Pterygota</taxon>
        <taxon>Neoptera</taxon>
        <taxon>Endopterygota</taxon>
        <taxon>Diptera</taxon>
        <taxon>Nematocera</taxon>
        <taxon>Culicoidea</taxon>
        <taxon>Culicidae</taxon>
        <taxon>Anophelinae</taxon>
        <taxon>Anopheles</taxon>
    </lineage>
</organism>
<accession>A0A084V9T4</accession>
<evidence type="ECO:0000313" key="3">
    <source>
        <dbReference type="Proteomes" id="UP000030765"/>
    </source>
</evidence>
<keyword evidence="3" id="KW-1185">Reference proteome</keyword>
<dbReference type="VEuPathDB" id="VectorBase:ASIC000046"/>
<reference evidence="1 3" key="1">
    <citation type="journal article" date="2014" name="BMC Genomics">
        <title>Genome sequence of Anopheles sinensis provides insight into genetics basis of mosquito competence for malaria parasites.</title>
        <authorList>
            <person name="Zhou D."/>
            <person name="Zhang D."/>
            <person name="Ding G."/>
            <person name="Shi L."/>
            <person name="Hou Q."/>
            <person name="Ye Y."/>
            <person name="Xu Y."/>
            <person name="Zhou H."/>
            <person name="Xiong C."/>
            <person name="Li S."/>
            <person name="Yu J."/>
            <person name="Hong S."/>
            <person name="Yu X."/>
            <person name="Zou P."/>
            <person name="Chen C."/>
            <person name="Chang X."/>
            <person name="Wang W."/>
            <person name="Lv Y."/>
            <person name="Sun Y."/>
            <person name="Ma L."/>
            <person name="Shen B."/>
            <person name="Zhu C."/>
        </authorList>
    </citation>
    <scope>NUCLEOTIDE SEQUENCE [LARGE SCALE GENOMIC DNA]</scope>
</reference>
<proteinExistence type="predicted"/>
<evidence type="ECO:0000313" key="1">
    <source>
        <dbReference type="EMBL" id="KFB34728.1"/>
    </source>
</evidence>
<gene>
    <name evidence="1" type="ORF">ZHAS_00000046</name>
</gene>
<dbReference type="EMBL" id="ATLV01000233">
    <property type="status" value="NOT_ANNOTATED_CDS"/>
    <property type="molecule type" value="Genomic_DNA"/>
</dbReference>
<evidence type="ECO:0000313" key="2">
    <source>
        <dbReference type="EnsemblMetazoa" id="ASIC000046-PA"/>
    </source>
</evidence>
<protein>
    <submittedName>
        <fullName evidence="1 2">Uncharacterized protein</fullName>
    </submittedName>
</protein>
<dbReference type="EnsemblMetazoa" id="ASIC000046-RA">
    <property type="protein sequence ID" value="ASIC000046-PA"/>
    <property type="gene ID" value="ASIC000046"/>
</dbReference>
<dbReference type="Proteomes" id="UP000030765">
    <property type="component" value="Unassembled WGS sequence"/>
</dbReference>
<name>A0A084V9T4_ANOSI</name>